<dbReference type="InterPro" id="IPR004360">
    <property type="entry name" value="Glyas_Fos-R_dOase_dom"/>
</dbReference>
<comment type="caution">
    <text evidence="2">The sequence shown here is derived from an EMBL/GenBank/DDBJ whole genome shotgun (WGS) entry which is preliminary data.</text>
</comment>
<sequence>MRPANHARRANMLELRHLAVRCRDLDKARTFYEKGLGFSWVDYRPEGISMDLSDGHVNLTLLPFETQPAPPHEEGDEHIHFGVYVESLEPIFKRLTDIGAHIVKEDVKKRFDYDRDTVPIGSFKVLDPDGNVVDITERPTEWRTSS</sequence>
<name>A0A6B1DU42_9CHLR</name>
<feature type="domain" description="VOC" evidence="1">
    <location>
        <begin position="14"/>
        <end position="138"/>
    </location>
</feature>
<reference evidence="2" key="1">
    <citation type="submission" date="2019-09" db="EMBL/GenBank/DDBJ databases">
        <title>Characterisation of the sponge microbiome using genome-centric metagenomics.</title>
        <authorList>
            <person name="Engelberts J.P."/>
            <person name="Robbins S.J."/>
            <person name="De Goeij J.M."/>
            <person name="Aranda M."/>
            <person name="Bell S.C."/>
            <person name="Webster N.S."/>
        </authorList>
    </citation>
    <scope>NUCLEOTIDE SEQUENCE</scope>
    <source>
        <strain evidence="2">SB0662_bin_9</strain>
    </source>
</reference>
<evidence type="ECO:0000259" key="1">
    <source>
        <dbReference type="PROSITE" id="PS51819"/>
    </source>
</evidence>
<dbReference type="Gene3D" id="3.10.180.10">
    <property type="entry name" value="2,3-Dihydroxybiphenyl 1,2-Dioxygenase, domain 1"/>
    <property type="match status" value="1"/>
</dbReference>
<dbReference type="InterPro" id="IPR037523">
    <property type="entry name" value="VOC_core"/>
</dbReference>
<dbReference type="Pfam" id="PF00903">
    <property type="entry name" value="Glyoxalase"/>
    <property type="match status" value="1"/>
</dbReference>
<dbReference type="AlphaFoldDB" id="A0A6B1DU42"/>
<gene>
    <name evidence="2" type="ORF">F4Y08_07725</name>
</gene>
<dbReference type="InterPro" id="IPR029068">
    <property type="entry name" value="Glyas_Bleomycin-R_OHBP_Dase"/>
</dbReference>
<dbReference type="SUPFAM" id="SSF54593">
    <property type="entry name" value="Glyoxalase/Bleomycin resistance protein/Dihydroxybiphenyl dioxygenase"/>
    <property type="match status" value="1"/>
</dbReference>
<dbReference type="CDD" id="cd06587">
    <property type="entry name" value="VOC"/>
    <property type="match status" value="1"/>
</dbReference>
<evidence type="ECO:0000313" key="2">
    <source>
        <dbReference type="EMBL" id="MYD90213.1"/>
    </source>
</evidence>
<accession>A0A6B1DU42</accession>
<dbReference type="EMBL" id="VXPY01000052">
    <property type="protein sequence ID" value="MYD90213.1"/>
    <property type="molecule type" value="Genomic_DNA"/>
</dbReference>
<organism evidence="2">
    <name type="scientific">Caldilineaceae bacterium SB0662_bin_9</name>
    <dbReference type="NCBI Taxonomy" id="2605258"/>
    <lineage>
        <taxon>Bacteria</taxon>
        <taxon>Bacillati</taxon>
        <taxon>Chloroflexota</taxon>
        <taxon>Caldilineae</taxon>
        <taxon>Caldilineales</taxon>
        <taxon>Caldilineaceae</taxon>
    </lineage>
</organism>
<protein>
    <submittedName>
        <fullName evidence="2">VOC family protein</fullName>
    </submittedName>
</protein>
<proteinExistence type="predicted"/>
<dbReference type="PROSITE" id="PS51819">
    <property type="entry name" value="VOC"/>
    <property type="match status" value="1"/>
</dbReference>